<dbReference type="InterPro" id="IPR050797">
    <property type="entry name" value="Carb_Metab_Trans_Reg"/>
</dbReference>
<dbReference type="InterPro" id="IPR036864">
    <property type="entry name" value="Zn2-C6_fun-type_DNA-bd_sf"/>
</dbReference>
<accession>A0AAD6H6I3</accession>
<reference evidence="7" key="2">
    <citation type="submission" date="2023-01" db="EMBL/GenBank/DDBJ databases">
        <authorList>
            <person name="Petersen C."/>
        </authorList>
    </citation>
    <scope>NUCLEOTIDE SEQUENCE</scope>
    <source>
        <strain evidence="7">IBT 12815</strain>
    </source>
</reference>
<dbReference type="EMBL" id="JAQJAE010000002">
    <property type="protein sequence ID" value="KAJ5607122.1"/>
    <property type="molecule type" value="Genomic_DNA"/>
</dbReference>
<dbReference type="GO" id="GO:0003677">
    <property type="term" value="F:DNA binding"/>
    <property type="evidence" value="ECO:0007669"/>
    <property type="project" value="UniProtKB-KW"/>
</dbReference>
<dbReference type="SMART" id="SM00066">
    <property type="entry name" value="GAL4"/>
    <property type="match status" value="1"/>
</dbReference>
<feature type="region of interest" description="Disordered" evidence="5">
    <location>
        <begin position="68"/>
        <end position="121"/>
    </location>
</feature>
<dbReference type="AlphaFoldDB" id="A0AAD6H6I3"/>
<feature type="region of interest" description="Disordered" evidence="5">
    <location>
        <begin position="212"/>
        <end position="248"/>
    </location>
</feature>
<evidence type="ECO:0000256" key="2">
    <source>
        <dbReference type="ARBA" id="ARBA00023125"/>
    </source>
</evidence>
<feature type="compositionally biased region" description="Polar residues" evidence="5">
    <location>
        <begin position="218"/>
        <end position="227"/>
    </location>
</feature>
<dbReference type="SUPFAM" id="SSF57701">
    <property type="entry name" value="Zn2/Cys6 DNA-binding domain"/>
    <property type="match status" value="1"/>
</dbReference>
<keyword evidence="3" id="KW-0804">Transcription</keyword>
<dbReference type="GO" id="GO:0008270">
    <property type="term" value="F:zinc ion binding"/>
    <property type="evidence" value="ECO:0007669"/>
    <property type="project" value="InterPro"/>
</dbReference>
<sequence>MFGTLRYLPEKKTGEFLERESGVAGNVATNKPQHWACDNCRVKKIRCSGRKGGCSRCKTLSLPCNYTQGPSRKGKKKQAPSSSKKDNENETCPEIGAAASRSPARDAAATADMQPSLLTMEPHRVDENYIGPDKAMHQVQGDPGSVLDPMYKEVSTWSSCLDWSLEGEDTIVPDSDYPMAGNSPPVPADFFNTGYINTPLLLAQGPCSRNKTLMDDSYSGSESTAQQQPPPPPLVSNGSTPPDLLPTPRLTHILAPTVSTIRSNEDTVENAMGEQSSCSCVNSAVFLLDKLESPHHEGDAGEQGLDSILSIYQEVIFLCKRMINCDSCRGKSENMMILSMVLERLAILCGEVIDAFIAQREANGPEAPPIPVAMIEKQPLALGEYEIEGGDYEVMMGVLVTRRLLELESFLARMKMIDSLTRRTHQQARMSRIDQHIKDLFRKLTSVCPLVTELRVDSNKPVAADPGRNISVTKYTTMDEN</sequence>
<evidence type="ECO:0000256" key="1">
    <source>
        <dbReference type="ARBA" id="ARBA00023015"/>
    </source>
</evidence>
<dbReference type="GO" id="GO:0005634">
    <property type="term" value="C:nucleus"/>
    <property type="evidence" value="ECO:0007669"/>
    <property type="project" value="TreeGrafter"/>
</dbReference>
<evidence type="ECO:0000256" key="3">
    <source>
        <dbReference type="ARBA" id="ARBA00023163"/>
    </source>
</evidence>
<protein>
    <submittedName>
        <fullName evidence="7">C6 zinc finger domain protein</fullName>
    </submittedName>
</protein>
<keyword evidence="1" id="KW-0805">Transcription regulation</keyword>
<keyword evidence="4" id="KW-0539">Nucleus</keyword>
<dbReference type="PROSITE" id="PS00463">
    <property type="entry name" value="ZN2_CY6_FUNGAL_1"/>
    <property type="match status" value="1"/>
</dbReference>
<evidence type="ECO:0000259" key="6">
    <source>
        <dbReference type="PROSITE" id="PS50048"/>
    </source>
</evidence>
<evidence type="ECO:0000256" key="4">
    <source>
        <dbReference type="ARBA" id="ARBA00023242"/>
    </source>
</evidence>
<comment type="caution">
    <text evidence="7">The sequence shown here is derived from an EMBL/GenBank/DDBJ whole genome shotgun (WGS) entry which is preliminary data.</text>
</comment>
<proteinExistence type="predicted"/>
<organism evidence="7 8">
    <name type="scientific">Penicillium hordei</name>
    <dbReference type="NCBI Taxonomy" id="40994"/>
    <lineage>
        <taxon>Eukaryota</taxon>
        <taxon>Fungi</taxon>
        <taxon>Dikarya</taxon>
        <taxon>Ascomycota</taxon>
        <taxon>Pezizomycotina</taxon>
        <taxon>Eurotiomycetes</taxon>
        <taxon>Eurotiomycetidae</taxon>
        <taxon>Eurotiales</taxon>
        <taxon>Aspergillaceae</taxon>
        <taxon>Penicillium</taxon>
    </lineage>
</organism>
<evidence type="ECO:0000256" key="5">
    <source>
        <dbReference type="SAM" id="MobiDB-lite"/>
    </source>
</evidence>
<dbReference type="Proteomes" id="UP001213799">
    <property type="component" value="Unassembled WGS sequence"/>
</dbReference>
<dbReference type="PANTHER" id="PTHR31668:SF10">
    <property type="entry name" value="ZN(II)2CYS6 TRANSCRIPTION FACTOR (EUROFUNG)"/>
    <property type="match status" value="1"/>
</dbReference>
<dbReference type="PANTHER" id="PTHR31668">
    <property type="entry name" value="GLUCOSE TRANSPORT TRANSCRIPTION REGULATOR RGT1-RELATED-RELATED"/>
    <property type="match status" value="1"/>
</dbReference>
<dbReference type="InterPro" id="IPR001138">
    <property type="entry name" value="Zn2Cys6_DnaBD"/>
</dbReference>
<keyword evidence="8" id="KW-1185">Reference proteome</keyword>
<dbReference type="GO" id="GO:0000981">
    <property type="term" value="F:DNA-binding transcription factor activity, RNA polymerase II-specific"/>
    <property type="evidence" value="ECO:0007669"/>
    <property type="project" value="InterPro"/>
</dbReference>
<reference evidence="7" key="1">
    <citation type="journal article" date="2023" name="IMA Fungus">
        <title>Comparative genomic study of the Penicillium genus elucidates a diverse pangenome and 15 lateral gene transfer events.</title>
        <authorList>
            <person name="Petersen C."/>
            <person name="Sorensen T."/>
            <person name="Nielsen M.R."/>
            <person name="Sondergaard T.E."/>
            <person name="Sorensen J.L."/>
            <person name="Fitzpatrick D.A."/>
            <person name="Frisvad J.C."/>
            <person name="Nielsen K.L."/>
        </authorList>
    </citation>
    <scope>NUCLEOTIDE SEQUENCE</scope>
    <source>
        <strain evidence="7">IBT 12815</strain>
    </source>
</reference>
<feature type="compositionally biased region" description="Low complexity" evidence="5">
    <location>
        <begin position="97"/>
        <end position="112"/>
    </location>
</feature>
<gene>
    <name evidence="7" type="ORF">N7537_003741</name>
</gene>
<name>A0AAD6H6I3_9EURO</name>
<dbReference type="Gene3D" id="4.10.240.10">
    <property type="entry name" value="Zn(2)-C6 fungal-type DNA-binding domain"/>
    <property type="match status" value="1"/>
</dbReference>
<dbReference type="CDD" id="cd00067">
    <property type="entry name" value="GAL4"/>
    <property type="match status" value="1"/>
</dbReference>
<dbReference type="PROSITE" id="PS50048">
    <property type="entry name" value="ZN2_CY6_FUNGAL_2"/>
    <property type="match status" value="1"/>
</dbReference>
<keyword evidence="2" id="KW-0238">DNA-binding</keyword>
<dbReference type="RefSeq" id="XP_056754547.1">
    <property type="nucleotide sequence ID" value="XM_056894799.1"/>
</dbReference>
<feature type="domain" description="Zn(2)-C6 fungal-type" evidence="6">
    <location>
        <begin position="36"/>
        <end position="66"/>
    </location>
</feature>
<dbReference type="Pfam" id="PF00172">
    <property type="entry name" value="Zn_clus"/>
    <property type="match status" value="1"/>
</dbReference>
<dbReference type="GeneID" id="81585041"/>
<dbReference type="GO" id="GO:0001080">
    <property type="term" value="P:nitrogen catabolite activation of transcription from RNA polymerase II promoter"/>
    <property type="evidence" value="ECO:0007669"/>
    <property type="project" value="TreeGrafter"/>
</dbReference>
<evidence type="ECO:0000313" key="7">
    <source>
        <dbReference type="EMBL" id="KAJ5607122.1"/>
    </source>
</evidence>
<evidence type="ECO:0000313" key="8">
    <source>
        <dbReference type="Proteomes" id="UP001213799"/>
    </source>
</evidence>